<reference evidence="3" key="1">
    <citation type="journal article" date="2010" name="Genome Biol.">
        <title>Genome sequence of the necrotrophic plant pathogen Pythium ultimum reveals original pathogenicity mechanisms and effector repertoire.</title>
        <authorList>
            <person name="Levesque C.A."/>
            <person name="Brouwer H."/>
            <person name="Cano L."/>
            <person name="Hamilton J.P."/>
            <person name="Holt C."/>
            <person name="Huitema E."/>
            <person name="Raffaele S."/>
            <person name="Robideau G.P."/>
            <person name="Thines M."/>
            <person name="Win J."/>
            <person name="Zerillo M.M."/>
            <person name="Beakes G.W."/>
            <person name="Boore J.L."/>
            <person name="Busam D."/>
            <person name="Dumas B."/>
            <person name="Ferriera S."/>
            <person name="Fuerstenberg S.I."/>
            <person name="Gachon C.M."/>
            <person name="Gaulin E."/>
            <person name="Govers F."/>
            <person name="Grenville-Briggs L."/>
            <person name="Horner N."/>
            <person name="Hostetler J."/>
            <person name="Jiang R.H."/>
            <person name="Johnson J."/>
            <person name="Krajaejun T."/>
            <person name="Lin H."/>
            <person name="Meijer H.J."/>
            <person name="Moore B."/>
            <person name="Morris P."/>
            <person name="Phuntmart V."/>
            <person name="Puiu D."/>
            <person name="Shetty J."/>
            <person name="Stajich J.E."/>
            <person name="Tripathy S."/>
            <person name="Wawra S."/>
            <person name="van West P."/>
            <person name="Whitty B.R."/>
            <person name="Coutinho P.M."/>
            <person name="Henrissat B."/>
            <person name="Martin F."/>
            <person name="Thomas P.D."/>
            <person name="Tyler B.M."/>
            <person name="De Vries R.P."/>
            <person name="Kamoun S."/>
            <person name="Yandell M."/>
            <person name="Tisserat N."/>
            <person name="Buell C.R."/>
        </authorList>
    </citation>
    <scope>NUCLEOTIDE SEQUENCE</scope>
    <source>
        <strain evidence="3">DAOM:BR144</strain>
    </source>
</reference>
<dbReference type="VEuPathDB" id="FungiDB:PYU1_G004967"/>
<dbReference type="Proteomes" id="UP000019132">
    <property type="component" value="Unassembled WGS sequence"/>
</dbReference>
<evidence type="ECO:0000256" key="1">
    <source>
        <dbReference type="SAM" id="Phobius"/>
    </source>
</evidence>
<dbReference type="EnsemblProtists" id="PYU1_T004978">
    <property type="protein sequence ID" value="PYU1_T004978"/>
    <property type="gene ID" value="PYU1_G004967"/>
</dbReference>
<keyword evidence="1" id="KW-0472">Membrane</keyword>
<feature type="transmembrane region" description="Helical" evidence="1">
    <location>
        <begin position="43"/>
        <end position="63"/>
    </location>
</feature>
<dbReference type="AlphaFoldDB" id="K3WJ36"/>
<accession>K3WJ36</accession>
<reference evidence="2" key="3">
    <citation type="submission" date="2015-02" db="UniProtKB">
        <authorList>
            <consortium name="EnsemblProtists"/>
        </authorList>
    </citation>
    <scope>IDENTIFICATION</scope>
    <source>
        <strain evidence="2">DAOM BR144</strain>
    </source>
</reference>
<proteinExistence type="predicted"/>
<keyword evidence="1" id="KW-0812">Transmembrane</keyword>
<dbReference type="HOGENOM" id="CLU_1810032_0_0_1"/>
<keyword evidence="1" id="KW-1133">Transmembrane helix</keyword>
<dbReference type="InParanoid" id="K3WJ36"/>
<protein>
    <submittedName>
        <fullName evidence="2">Uncharacterized protein</fullName>
    </submittedName>
</protein>
<reference evidence="3" key="2">
    <citation type="submission" date="2010-04" db="EMBL/GenBank/DDBJ databases">
        <authorList>
            <person name="Buell R."/>
            <person name="Hamilton J."/>
            <person name="Hostetler J."/>
        </authorList>
    </citation>
    <scope>NUCLEOTIDE SEQUENCE [LARGE SCALE GENOMIC DNA]</scope>
    <source>
        <strain evidence="3">DAOM:BR144</strain>
    </source>
</reference>
<feature type="transmembrane region" description="Helical" evidence="1">
    <location>
        <begin position="84"/>
        <end position="109"/>
    </location>
</feature>
<sequence>MDEQANYVNAIWTLPQDPREVLAEWRWIGKIVVRSSWVWVHFVHLYFAGIATFSLIVFVVVAYSSIRQERFWIGDAFASIASRLWIRWTVVAITWYIAGFFTLIEFVLYTGNKLLDEREGHILLIDHASGSNDVDALQWTIIL</sequence>
<organism evidence="2 3">
    <name type="scientific">Globisporangium ultimum (strain ATCC 200006 / CBS 805.95 / DAOM BR144)</name>
    <name type="common">Pythium ultimum</name>
    <dbReference type="NCBI Taxonomy" id="431595"/>
    <lineage>
        <taxon>Eukaryota</taxon>
        <taxon>Sar</taxon>
        <taxon>Stramenopiles</taxon>
        <taxon>Oomycota</taxon>
        <taxon>Peronosporomycetes</taxon>
        <taxon>Pythiales</taxon>
        <taxon>Pythiaceae</taxon>
        <taxon>Globisporangium</taxon>
    </lineage>
</organism>
<name>K3WJ36_GLOUD</name>
<dbReference type="EMBL" id="GL376564">
    <property type="status" value="NOT_ANNOTATED_CDS"/>
    <property type="molecule type" value="Genomic_DNA"/>
</dbReference>
<keyword evidence="3" id="KW-1185">Reference proteome</keyword>
<evidence type="ECO:0000313" key="2">
    <source>
        <dbReference type="EnsemblProtists" id="PYU1_T004978"/>
    </source>
</evidence>
<evidence type="ECO:0000313" key="3">
    <source>
        <dbReference type="Proteomes" id="UP000019132"/>
    </source>
</evidence>